<reference evidence="9 10" key="1">
    <citation type="submission" date="2024-11" db="EMBL/GenBank/DDBJ databases">
        <title>Chromosome-level genome assembly of Eucalyptus globulus Labill. provides insights into its genome evolution.</title>
        <authorList>
            <person name="Li X."/>
        </authorList>
    </citation>
    <scope>NUCLEOTIDE SEQUENCE [LARGE SCALE GENOMIC DNA]</scope>
    <source>
        <strain evidence="9">CL2024</strain>
        <tissue evidence="9">Fresh tender leaves</tissue>
    </source>
</reference>
<keyword evidence="6" id="KW-0862">Zinc</keyword>
<dbReference type="AlphaFoldDB" id="A0ABD3L8U3"/>
<comment type="pathway">
    <text evidence="2">Protein modification; protein ubiquitination.</text>
</comment>
<evidence type="ECO:0000313" key="9">
    <source>
        <dbReference type="EMBL" id="KAL3747014.1"/>
    </source>
</evidence>
<keyword evidence="5" id="KW-0833">Ubl conjugation pathway</keyword>
<dbReference type="InterPro" id="IPR002867">
    <property type="entry name" value="IBR_dom"/>
</dbReference>
<dbReference type="Pfam" id="PF01485">
    <property type="entry name" value="IBR"/>
    <property type="match status" value="1"/>
</dbReference>
<sequence>MATQGAEVVVVDVDRYDVPELRLAPIAATKSDAISVEQYNEDRGLYQAIAASLLQTRPQSLNEDNVRVLDSLSAGTRSSSSQKRKKPYSSSLVTEPGQSSNPKPSIPLILPPEVFDRWGNAVCEALILEEDRFYCLFKDCSALLIKDRGGPPVRESECPNCRRLFCAQCRNEGEREREDIMLMKVAKSKRWNRCPKCSFTLRRFLVARFFYYAKSSLPTVFLWFSVASYT</sequence>
<evidence type="ECO:0000256" key="5">
    <source>
        <dbReference type="ARBA" id="ARBA00022786"/>
    </source>
</evidence>
<feature type="compositionally biased region" description="Polar residues" evidence="7">
    <location>
        <begin position="88"/>
        <end position="103"/>
    </location>
</feature>
<keyword evidence="10" id="KW-1185">Reference proteome</keyword>
<evidence type="ECO:0000259" key="8">
    <source>
        <dbReference type="Pfam" id="PF01485"/>
    </source>
</evidence>
<evidence type="ECO:0000256" key="2">
    <source>
        <dbReference type="ARBA" id="ARBA00004906"/>
    </source>
</evidence>
<dbReference type="EMBL" id="JBJKBG010000003">
    <property type="protein sequence ID" value="KAL3747014.1"/>
    <property type="molecule type" value="Genomic_DNA"/>
</dbReference>
<evidence type="ECO:0000256" key="6">
    <source>
        <dbReference type="ARBA" id="ARBA00022833"/>
    </source>
</evidence>
<keyword evidence="4" id="KW-0863">Zinc-finger</keyword>
<evidence type="ECO:0000313" key="10">
    <source>
        <dbReference type="Proteomes" id="UP001634007"/>
    </source>
</evidence>
<accession>A0ABD3L8U3</accession>
<evidence type="ECO:0000256" key="4">
    <source>
        <dbReference type="ARBA" id="ARBA00022771"/>
    </source>
</evidence>
<organism evidence="9 10">
    <name type="scientific">Eucalyptus globulus</name>
    <name type="common">Tasmanian blue gum</name>
    <dbReference type="NCBI Taxonomy" id="34317"/>
    <lineage>
        <taxon>Eukaryota</taxon>
        <taxon>Viridiplantae</taxon>
        <taxon>Streptophyta</taxon>
        <taxon>Embryophyta</taxon>
        <taxon>Tracheophyta</taxon>
        <taxon>Spermatophyta</taxon>
        <taxon>Magnoliopsida</taxon>
        <taxon>eudicotyledons</taxon>
        <taxon>Gunneridae</taxon>
        <taxon>Pentapetalae</taxon>
        <taxon>rosids</taxon>
        <taxon>malvids</taxon>
        <taxon>Myrtales</taxon>
        <taxon>Myrtaceae</taxon>
        <taxon>Myrtoideae</taxon>
        <taxon>Eucalypteae</taxon>
        <taxon>Eucalyptus</taxon>
    </lineage>
</organism>
<keyword evidence="3" id="KW-0479">Metal-binding</keyword>
<protein>
    <recommendedName>
        <fullName evidence="8">IBR domain-containing protein</fullName>
    </recommendedName>
</protein>
<evidence type="ECO:0000256" key="1">
    <source>
        <dbReference type="ARBA" id="ARBA00001947"/>
    </source>
</evidence>
<feature type="region of interest" description="Disordered" evidence="7">
    <location>
        <begin position="72"/>
        <end position="106"/>
    </location>
</feature>
<dbReference type="Proteomes" id="UP001634007">
    <property type="component" value="Unassembled WGS sequence"/>
</dbReference>
<dbReference type="InterPro" id="IPR031127">
    <property type="entry name" value="E3_UB_ligase_RBR"/>
</dbReference>
<dbReference type="PANTHER" id="PTHR11685">
    <property type="entry name" value="RBR FAMILY RING FINGER AND IBR DOMAIN-CONTAINING"/>
    <property type="match status" value="1"/>
</dbReference>
<proteinExistence type="predicted"/>
<comment type="cofactor">
    <cofactor evidence="1">
        <name>Zn(2+)</name>
        <dbReference type="ChEBI" id="CHEBI:29105"/>
    </cofactor>
</comment>
<name>A0ABD3L8U3_EUCGL</name>
<gene>
    <name evidence="9" type="ORF">ACJRO7_015886</name>
</gene>
<comment type="caution">
    <text evidence="9">The sequence shown here is derived from an EMBL/GenBank/DDBJ whole genome shotgun (WGS) entry which is preliminary data.</text>
</comment>
<feature type="domain" description="IBR" evidence="8">
    <location>
        <begin position="122"/>
        <end position="172"/>
    </location>
</feature>
<evidence type="ECO:0000256" key="7">
    <source>
        <dbReference type="SAM" id="MobiDB-lite"/>
    </source>
</evidence>
<dbReference type="GO" id="GO:0008270">
    <property type="term" value="F:zinc ion binding"/>
    <property type="evidence" value="ECO:0007669"/>
    <property type="project" value="UniProtKB-KW"/>
</dbReference>
<evidence type="ECO:0000256" key="3">
    <source>
        <dbReference type="ARBA" id="ARBA00022723"/>
    </source>
</evidence>